<dbReference type="CDD" id="cd08215">
    <property type="entry name" value="STKc_Nek"/>
    <property type="match status" value="1"/>
</dbReference>
<proteinExistence type="predicted"/>
<dbReference type="InterPro" id="IPR011009">
    <property type="entry name" value="Kinase-like_dom_sf"/>
</dbReference>
<dbReference type="InterPro" id="IPR001245">
    <property type="entry name" value="Ser-Thr/Tyr_kinase_cat_dom"/>
</dbReference>
<evidence type="ECO:0000256" key="7">
    <source>
        <dbReference type="ARBA" id="ARBA00047899"/>
    </source>
</evidence>
<comment type="catalytic activity">
    <reaction evidence="7">
        <text>L-threonyl-[protein] + ATP = O-phospho-L-threonyl-[protein] + ADP + H(+)</text>
        <dbReference type="Rhea" id="RHEA:46608"/>
        <dbReference type="Rhea" id="RHEA-COMP:11060"/>
        <dbReference type="Rhea" id="RHEA-COMP:11605"/>
        <dbReference type="ChEBI" id="CHEBI:15378"/>
        <dbReference type="ChEBI" id="CHEBI:30013"/>
        <dbReference type="ChEBI" id="CHEBI:30616"/>
        <dbReference type="ChEBI" id="CHEBI:61977"/>
        <dbReference type="ChEBI" id="CHEBI:456216"/>
        <dbReference type="EC" id="2.7.11.1"/>
    </reaction>
</comment>
<dbReference type="InterPro" id="IPR000719">
    <property type="entry name" value="Prot_kinase_dom"/>
</dbReference>
<keyword evidence="4 9" id="KW-0547">Nucleotide-binding</keyword>
<dbReference type="PIRSF" id="PIRSF000654">
    <property type="entry name" value="Integrin-linked_kinase"/>
    <property type="match status" value="1"/>
</dbReference>
<evidence type="ECO:0000256" key="2">
    <source>
        <dbReference type="ARBA" id="ARBA00022527"/>
    </source>
</evidence>
<evidence type="ECO:0000256" key="1">
    <source>
        <dbReference type="ARBA" id="ARBA00012513"/>
    </source>
</evidence>
<evidence type="ECO:0000256" key="5">
    <source>
        <dbReference type="ARBA" id="ARBA00022777"/>
    </source>
</evidence>
<comment type="catalytic activity">
    <reaction evidence="8">
        <text>L-seryl-[protein] + ATP = O-phospho-L-seryl-[protein] + ADP + H(+)</text>
        <dbReference type="Rhea" id="RHEA:17989"/>
        <dbReference type="Rhea" id="RHEA-COMP:9863"/>
        <dbReference type="Rhea" id="RHEA-COMP:11604"/>
        <dbReference type="ChEBI" id="CHEBI:15378"/>
        <dbReference type="ChEBI" id="CHEBI:29999"/>
        <dbReference type="ChEBI" id="CHEBI:30616"/>
        <dbReference type="ChEBI" id="CHEBI:83421"/>
        <dbReference type="ChEBI" id="CHEBI:456216"/>
        <dbReference type="EC" id="2.7.11.1"/>
    </reaction>
</comment>
<gene>
    <name evidence="11" type="ORF">g.19196</name>
</gene>
<name>A0A1B6GBL2_9HEMI</name>
<dbReference type="Gene3D" id="3.30.200.20">
    <property type="entry name" value="Phosphorylase Kinase, domain 1"/>
    <property type="match status" value="1"/>
</dbReference>
<accession>A0A1B6GBL2</accession>
<dbReference type="SUPFAM" id="SSF56112">
    <property type="entry name" value="Protein kinase-like (PK-like)"/>
    <property type="match status" value="1"/>
</dbReference>
<evidence type="ECO:0000256" key="3">
    <source>
        <dbReference type="ARBA" id="ARBA00022679"/>
    </source>
</evidence>
<dbReference type="EC" id="2.7.11.1" evidence="1"/>
<organism evidence="11">
    <name type="scientific">Cuerna arida</name>
    <dbReference type="NCBI Taxonomy" id="1464854"/>
    <lineage>
        <taxon>Eukaryota</taxon>
        <taxon>Metazoa</taxon>
        <taxon>Ecdysozoa</taxon>
        <taxon>Arthropoda</taxon>
        <taxon>Hexapoda</taxon>
        <taxon>Insecta</taxon>
        <taxon>Pterygota</taxon>
        <taxon>Neoptera</taxon>
        <taxon>Paraneoptera</taxon>
        <taxon>Hemiptera</taxon>
        <taxon>Auchenorrhyncha</taxon>
        <taxon>Membracoidea</taxon>
        <taxon>Cicadellidae</taxon>
        <taxon>Cicadellinae</taxon>
        <taxon>Proconiini</taxon>
        <taxon>Cuerna</taxon>
    </lineage>
</organism>
<dbReference type="InterPro" id="IPR051131">
    <property type="entry name" value="NEK_Ser/Thr_kinase_NIMA"/>
</dbReference>
<dbReference type="PROSITE" id="PS00107">
    <property type="entry name" value="PROTEIN_KINASE_ATP"/>
    <property type="match status" value="1"/>
</dbReference>
<keyword evidence="2" id="KW-0723">Serine/threonine-protein kinase</keyword>
<keyword evidence="5" id="KW-0418">Kinase</keyword>
<dbReference type="PRINTS" id="PR00109">
    <property type="entry name" value="TYRKINASE"/>
</dbReference>
<feature type="domain" description="Protein kinase" evidence="10">
    <location>
        <begin position="5"/>
        <end position="259"/>
    </location>
</feature>
<dbReference type="PANTHER" id="PTHR44899">
    <property type="entry name" value="CAMK FAMILY PROTEIN KINASE"/>
    <property type="match status" value="1"/>
</dbReference>
<evidence type="ECO:0000256" key="9">
    <source>
        <dbReference type="PROSITE-ProRule" id="PRU10141"/>
    </source>
</evidence>
<evidence type="ECO:0000256" key="6">
    <source>
        <dbReference type="ARBA" id="ARBA00022840"/>
    </source>
</evidence>
<protein>
    <recommendedName>
        <fullName evidence="1">non-specific serine/threonine protein kinase</fullName>
        <ecNumber evidence="1">2.7.11.1</ecNumber>
    </recommendedName>
</protein>
<dbReference type="PANTHER" id="PTHR44899:SF3">
    <property type="entry name" value="SERINE_THREONINE-PROTEIN KINASE NEK1"/>
    <property type="match status" value="1"/>
</dbReference>
<dbReference type="Pfam" id="PF00069">
    <property type="entry name" value="Pkinase"/>
    <property type="match status" value="1"/>
</dbReference>
<evidence type="ECO:0000259" key="10">
    <source>
        <dbReference type="PROSITE" id="PS50011"/>
    </source>
</evidence>
<dbReference type="AlphaFoldDB" id="A0A1B6GBL2"/>
<feature type="binding site" evidence="9">
    <location>
        <position position="33"/>
    </location>
    <ligand>
        <name>ATP</name>
        <dbReference type="ChEBI" id="CHEBI:30616"/>
    </ligand>
</feature>
<dbReference type="InterPro" id="IPR017441">
    <property type="entry name" value="Protein_kinase_ATP_BS"/>
</dbReference>
<keyword evidence="6 9" id="KW-0067">ATP-binding</keyword>
<dbReference type="PROSITE" id="PS50011">
    <property type="entry name" value="PROTEIN_KINASE_DOM"/>
    <property type="match status" value="1"/>
</dbReference>
<reference evidence="11" key="1">
    <citation type="submission" date="2015-11" db="EMBL/GenBank/DDBJ databases">
        <title>De novo transcriptome assembly of four potential Pierce s Disease insect vectors from Arizona vineyards.</title>
        <authorList>
            <person name="Tassone E.E."/>
        </authorList>
    </citation>
    <scope>NUCLEOTIDE SEQUENCE</scope>
</reference>
<dbReference type="EMBL" id="GECZ01010086">
    <property type="protein sequence ID" value="JAS59683.1"/>
    <property type="molecule type" value="Transcribed_RNA"/>
</dbReference>
<sequence length="294" mass="33460">MDCEYDKMAIVGRGAFGTVYLGRKDSGEKVILKQIVIEHMNEQELETTLQEVKIMSLLDHPHIIKYYDSYTSEGLLTIVMEFATKGTLYEYLQKQKGELLPQEIILNLFGQLCLALQYIHNKRTLHRDITTRNILLTGCHGQIVKLTDFGISKVLTSRNKTTSVVGTPCYLSPELCEGKPYGTHSDIWALGCVLYNMCTLRQAFQAQTLGGLVYKIMNESIEPVSEKYDQGIMEMLQLMLDRDPLTRPSVSALLSHRLLVPVVYNIITSLGCLLKPQQKSLEEDNQVKFYWNLN</sequence>
<dbReference type="Gene3D" id="1.10.510.10">
    <property type="entry name" value="Transferase(Phosphotransferase) domain 1"/>
    <property type="match status" value="1"/>
</dbReference>
<dbReference type="GO" id="GO:0005524">
    <property type="term" value="F:ATP binding"/>
    <property type="evidence" value="ECO:0007669"/>
    <property type="project" value="UniProtKB-UniRule"/>
</dbReference>
<evidence type="ECO:0000313" key="11">
    <source>
        <dbReference type="EMBL" id="JAS59683.1"/>
    </source>
</evidence>
<evidence type="ECO:0000256" key="4">
    <source>
        <dbReference type="ARBA" id="ARBA00022741"/>
    </source>
</evidence>
<evidence type="ECO:0000256" key="8">
    <source>
        <dbReference type="ARBA" id="ARBA00048679"/>
    </source>
</evidence>
<keyword evidence="3" id="KW-0808">Transferase</keyword>
<dbReference type="GO" id="GO:0004674">
    <property type="term" value="F:protein serine/threonine kinase activity"/>
    <property type="evidence" value="ECO:0007669"/>
    <property type="project" value="UniProtKB-KW"/>
</dbReference>